<dbReference type="OrthoDB" id="5854099at2759"/>
<proteinExistence type="predicted"/>
<reference evidence="2 3" key="1">
    <citation type="journal article" date="2018" name="Gigascience">
        <title>Genomes of trombidid mites reveal novel predicted allergens and laterally-transferred genes associated with secondary metabolism.</title>
        <authorList>
            <person name="Dong X."/>
            <person name="Chaisiri K."/>
            <person name="Xia D."/>
            <person name="Armstrong S.D."/>
            <person name="Fang Y."/>
            <person name="Donnelly M.J."/>
            <person name="Kadowaki T."/>
            <person name="McGarry J.W."/>
            <person name="Darby A.C."/>
            <person name="Makepeace B.L."/>
        </authorList>
    </citation>
    <scope>NUCLEOTIDE SEQUENCE [LARGE SCALE GENOMIC DNA]</scope>
    <source>
        <strain evidence="2">UoL-UT</strain>
    </source>
</reference>
<dbReference type="VEuPathDB" id="VectorBase:LDEU010010"/>
<feature type="compositionally biased region" description="Basic residues" evidence="1">
    <location>
        <begin position="137"/>
        <end position="154"/>
    </location>
</feature>
<dbReference type="PANTHER" id="PTHR14735">
    <property type="entry name" value="COILED-COIL DOMAIN-CONTAINING PROTEIN 134"/>
    <property type="match status" value="1"/>
</dbReference>
<sequence>MQEESRALLENSAYVPGDSGDGTPILPRKQTVLESLSSVLENCALLSDVILRLPMISKRLLFENNKWFVGTHWCISFTNSTGLIDDTTHRLLNLVAQELDIIPKDKNYYNPFDEQRNADSKAKFADFKDEKKTADKQKKRKISKGPKLSKRIEL</sequence>
<name>A0A443S3B7_9ACAR</name>
<gene>
    <name evidence="2" type="ORF">B4U80_05376</name>
</gene>
<dbReference type="InterPro" id="IPR026321">
    <property type="entry name" value="CC134"/>
</dbReference>
<protein>
    <submittedName>
        <fullName evidence="2">Coiled-coil domain-containing protein 134-like protein</fullName>
    </submittedName>
</protein>
<organism evidence="2 3">
    <name type="scientific">Leptotrombidium deliense</name>
    <dbReference type="NCBI Taxonomy" id="299467"/>
    <lineage>
        <taxon>Eukaryota</taxon>
        <taxon>Metazoa</taxon>
        <taxon>Ecdysozoa</taxon>
        <taxon>Arthropoda</taxon>
        <taxon>Chelicerata</taxon>
        <taxon>Arachnida</taxon>
        <taxon>Acari</taxon>
        <taxon>Acariformes</taxon>
        <taxon>Trombidiformes</taxon>
        <taxon>Prostigmata</taxon>
        <taxon>Anystina</taxon>
        <taxon>Parasitengona</taxon>
        <taxon>Trombiculoidea</taxon>
        <taxon>Trombiculidae</taxon>
        <taxon>Leptotrombidium</taxon>
    </lineage>
</organism>
<dbReference type="STRING" id="299467.A0A443S3B7"/>
<dbReference type="Proteomes" id="UP000288716">
    <property type="component" value="Unassembled WGS sequence"/>
</dbReference>
<evidence type="ECO:0000313" key="2">
    <source>
        <dbReference type="EMBL" id="RWS22030.1"/>
    </source>
</evidence>
<keyword evidence="3" id="KW-1185">Reference proteome</keyword>
<evidence type="ECO:0000256" key="1">
    <source>
        <dbReference type="SAM" id="MobiDB-lite"/>
    </source>
</evidence>
<accession>A0A443S3B7</accession>
<feature type="region of interest" description="Disordered" evidence="1">
    <location>
        <begin position="128"/>
        <end position="154"/>
    </location>
</feature>
<dbReference type="Pfam" id="PF15002">
    <property type="entry name" value="ERK-JNK_inhib"/>
    <property type="match status" value="1"/>
</dbReference>
<dbReference type="EMBL" id="NCKV01010046">
    <property type="protein sequence ID" value="RWS22030.1"/>
    <property type="molecule type" value="Genomic_DNA"/>
</dbReference>
<dbReference type="PANTHER" id="PTHR14735:SF1">
    <property type="entry name" value="COILED-COIL DOMAIN-CONTAINING PROTEIN 134"/>
    <property type="match status" value="1"/>
</dbReference>
<comment type="caution">
    <text evidence="2">The sequence shown here is derived from an EMBL/GenBank/DDBJ whole genome shotgun (WGS) entry which is preliminary data.</text>
</comment>
<dbReference type="AlphaFoldDB" id="A0A443S3B7"/>
<evidence type="ECO:0000313" key="3">
    <source>
        <dbReference type="Proteomes" id="UP000288716"/>
    </source>
</evidence>